<dbReference type="PANTHER" id="PTHR32020:SF3">
    <property type="entry name" value="ARID DOMAIN-CONTAINING PROTEIN-RELATED"/>
    <property type="match status" value="1"/>
</dbReference>
<dbReference type="HOGENOM" id="CLU_330161_0_0_1"/>
<dbReference type="AlphaFoldDB" id="G0N7W4"/>
<evidence type="ECO:0008006" key="4">
    <source>
        <dbReference type="Google" id="ProtNLM"/>
    </source>
</evidence>
<feature type="compositionally biased region" description="Acidic residues" evidence="1">
    <location>
        <begin position="405"/>
        <end position="425"/>
    </location>
</feature>
<dbReference type="STRING" id="135651.G0N7W4"/>
<reference evidence="3" key="1">
    <citation type="submission" date="2011-07" db="EMBL/GenBank/DDBJ databases">
        <authorList>
            <consortium name="Caenorhabditis brenneri Sequencing and Analysis Consortium"/>
            <person name="Wilson R.K."/>
        </authorList>
    </citation>
    <scope>NUCLEOTIDE SEQUENCE [LARGE SCALE GENOMIC DNA]</scope>
    <source>
        <strain evidence="3">PB2801</strain>
    </source>
</reference>
<feature type="region of interest" description="Disordered" evidence="1">
    <location>
        <begin position="261"/>
        <end position="290"/>
    </location>
</feature>
<feature type="compositionally biased region" description="Low complexity" evidence="1">
    <location>
        <begin position="261"/>
        <end position="278"/>
    </location>
</feature>
<dbReference type="InParanoid" id="G0N7W4"/>
<accession>G0N7W4</accession>
<feature type="region of interest" description="Disordered" evidence="1">
    <location>
        <begin position="558"/>
        <end position="600"/>
    </location>
</feature>
<proteinExistence type="predicted"/>
<dbReference type="PANTHER" id="PTHR32020">
    <property type="entry name" value="LIN-8 DOMAIN CONTAINING-RELATED"/>
    <property type="match status" value="1"/>
</dbReference>
<evidence type="ECO:0000313" key="3">
    <source>
        <dbReference type="Proteomes" id="UP000008068"/>
    </source>
</evidence>
<feature type="region of interest" description="Disordered" evidence="1">
    <location>
        <begin position="400"/>
        <end position="425"/>
    </location>
</feature>
<feature type="region of interest" description="Disordered" evidence="1">
    <location>
        <begin position="840"/>
        <end position="869"/>
    </location>
</feature>
<keyword evidence="3" id="KW-1185">Reference proteome</keyword>
<feature type="compositionally biased region" description="Acidic residues" evidence="1">
    <location>
        <begin position="222"/>
        <end position="231"/>
    </location>
</feature>
<gene>
    <name evidence="2" type="ORF">CAEBREN_01854</name>
</gene>
<evidence type="ECO:0000256" key="1">
    <source>
        <dbReference type="SAM" id="MobiDB-lite"/>
    </source>
</evidence>
<feature type="compositionally biased region" description="Basic and acidic residues" evidence="1">
    <location>
        <begin position="840"/>
        <end position="863"/>
    </location>
</feature>
<sequence length="869" mass="100408">MLSVDQLSQYLDRLVPGMLLEFTKRKKMLDYFPILFALIAMVDYHNQKNPHNHFGLIDMTANQNLEDNLKEQLFFKKDNYKKYLCFVRKNEHFTVIYFDVDSKKVMQADSLYRYHFEEQKIRKIAKIINMSIDSIEELKESRIERQKRSSCGIHAIANGYMFLKYGTKIPLFHVKAYKLRDQVANFIWNFCEKFRDTKLTEEDIFGSEQRGIEYGVDFAPESSDEHDDQEEIDPREGERETFESKIIKLIYSGPENDFTDSEAASTAFSRASSRSLSSQPKKTNRRKQIPVPRTVEPEVIDISDDELPVQHLKNRRSNENESRTIEVITLSDDESSSSVSSEIFDSLAIGTVPSVKINVASKSASTKLDSRNAAAEDLDTVDQPIITHTLLKSCFDMTTAPESMESGDTETNNDDQTPDEDFEKESEEVIILERDTNETHDTVFVHQSQDKKDLSIDDLIEQVEEEALKGMQCSDALPTVLPILLQHGNVLGIIDSQNDFSQNGTDGSGAIDQPQQVHELEANEHLFHQSMDSDYEGSKEIPVENHDLIETSFDQLQAENASPNAEDQMEFDTDHHNDSNNKDDENSSRNNRKSDVLKQNDQIEIDQSSFGTDPPQQRTADTVHDLTHYPESFNFKKSARPHSPDLLHEMRFRASTRRTTRAQQAPKRPHNGEPPSSSDSPASSNKKMKVTWGLYTKGERNDDRLTRQKTTAIRNELGESTDLMDNTDPFRGVDWKVLKKRVLAAVQPKEVVWKNAQGHKLKQAWEEIGVEVMSKQLTYEELRPLRQILENTKNSLRRKIRKLVSEEVAPEEMEHHLEQWEGYEDCKFLRETLKDQEAECRLRHEEEKMKEQRKKERMAEKKEKKPKRK</sequence>
<feature type="compositionally biased region" description="Basic and acidic residues" evidence="1">
    <location>
        <begin position="572"/>
        <end position="598"/>
    </location>
</feature>
<feature type="compositionally biased region" description="Low complexity" evidence="1">
    <location>
        <begin position="674"/>
        <end position="684"/>
    </location>
</feature>
<dbReference type="Proteomes" id="UP000008068">
    <property type="component" value="Unassembled WGS sequence"/>
</dbReference>
<protein>
    <recommendedName>
        <fullName evidence="4">Ubiquitin-like protease family profile domain-containing protein</fullName>
    </recommendedName>
</protein>
<dbReference type="Pfam" id="PF03353">
    <property type="entry name" value="Lin-8"/>
    <property type="match status" value="1"/>
</dbReference>
<feature type="region of interest" description="Disordered" evidence="1">
    <location>
        <begin position="218"/>
        <end position="240"/>
    </location>
</feature>
<evidence type="ECO:0000313" key="2">
    <source>
        <dbReference type="EMBL" id="EGT54837.1"/>
    </source>
</evidence>
<dbReference type="GO" id="GO:0005634">
    <property type="term" value="C:nucleus"/>
    <property type="evidence" value="ECO:0007669"/>
    <property type="project" value="TreeGrafter"/>
</dbReference>
<name>G0N7W4_CAEBE</name>
<organism evidence="3">
    <name type="scientific">Caenorhabditis brenneri</name>
    <name type="common">Nematode worm</name>
    <dbReference type="NCBI Taxonomy" id="135651"/>
    <lineage>
        <taxon>Eukaryota</taxon>
        <taxon>Metazoa</taxon>
        <taxon>Ecdysozoa</taxon>
        <taxon>Nematoda</taxon>
        <taxon>Chromadorea</taxon>
        <taxon>Rhabditida</taxon>
        <taxon>Rhabditina</taxon>
        <taxon>Rhabditomorpha</taxon>
        <taxon>Rhabditoidea</taxon>
        <taxon>Rhabditidae</taxon>
        <taxon>Peloderinae</taxon>
        <taxon>Caenorhabditis</taxon>
    </lineage>
</organism>
<dbReference type="EMBL" id="GL379848">
    <property type="protein sequence ID" value="EGT54837.1"/>
    <property type="molecule type" value="Genomic_DNA"/>
</dbReference>
<dbReference type="InterPro" id="IPR005020">
    <property type="entry name" value="LIN-8"/>
</dbReference>
<feature type="region of interest" description="Disordered" evidence="1">
    <location>
        <begin position="655"/>
        <end position="687"/>
    </location>
</feature>